<name>K0CFL3_ALCDB</name>
<evidence type="ECO:0000313" key="3">
    <source>
        <dbReference type="Proteomes" id="UP000006286"/>
    </source>
</evidence>
<dbReference type="KEGG" id="adi:B5T_03191"/>
<gene>
    <name evidence="2" type="ordered locus">B5T_03191</name>
</gene>
<evidence type="ECO:0000313" key="2">
    <source>
        <dbReference type="EMBL" id="AFT71458.1"/>
    </source>
</evidence>
<accession>K0CFL3</accession>
<sequence>MKGIEKYNLDMANDLISRSEDKSVQNQLRSEIQKMEKEIKTNKEKFEKMKNDREALDGSGLLGKDFNEYWRQRDEIGNLNIARANQIMRERQLTKKIEQNKKLIKEEDILDKKNRKTGEYILNNYKGTGAYETIDWVVIEDGTFMVIGGSLHEVELGQSEFREIPNQDIDLALDLIYQNVPSHYFYYKEALGLF</sequence>
<dbReference type="EMBL" id="CP003466">
    <property type="protein sequence ID" value="AFT71458.1"/>
    <property type="molecule type" value="Genomic_DNA"/>
</dbReference>
<evidence type="ECO:0000256" key="1">
    <source>
        <dbReference type="SAM" id="Coils"/>
    </source>
</evidence>
<feature type="coiled-coil region" evidence="1">
    <location>
        <begin position="25"/>
        <end position="52"/>
    </location>
</feature>
<keyword evidence="3" id="KW-1185">Reference proteome</keyword>
<keyword evidence="1" id="KW-0175">Coiled coil</keyword>
<protein>
    <submittedName>
        <fullName evidence="2">Uncharacterized protein</fullName>
    </submittedName>
</protein>
<dbReference type="HOGENOM" id="CLU_1399907_0_0_6"/>
<proteinExistence type="predicted"/>
<organism evidence="2 3">
    <name type="scientific">Alcanivorax dieselolei (strain DSM 16502 / CGMCC 1.3690 / MCCC 1A00001 / B-5)</name>
    <name type="common">Alloalcanivorax dieselolei</name>
    <dbReference type="NCBI Taxonomy" id="930169"/>
    <lineage>
        <taxon>Bacteria</taxon>
        <taxon>Pseudomonadati</taxon>
        <taxon>Pseudomonadota</taxon>
        <taxon>Gammaproteobacteria</taxon>
        <taxon>Oceanospirillales</taxon>
        <taxon>Alcanivoracaceae</taxon>
        <taxon>Alloalcanivorax</taxon>
    </lineage>
</organism>
<dbReference type="AlphaFoldDB" id="K0CFL3"/>
<reference evidence="2 3" key="1">
    <citation type="journal article" date="2012" name="J. Bacteriol.">
        <title>Complete genome sequence of Alcanivorax dieselolei type strain B5.</title>
        <authorList>
            <person name="Lai Q."/>
            <person name="Li W."/>
            <person name="Shao Z."/>
        </authorList>
    </citation>
    <scope>NUCLEOTIDE SEQUENCE [LARGE SCALE GENOMIC DNA]</scope>
    <source>
        <strain evidence="3">DSM 16502 / CGMCC 1.3690 / B-5</strain>
    </source>
</reference>
<dbReference type="Proteomes" id="UP000006286">
    <property type="component" value="Chromosome"/>
</dbReference>